<feature type="domain" description="Aldehyde dehydrogenase" evidence="6">
    <location>
        <begin position="22"/>
        <end position="473"/>
    </location>
</feature>
<feature type="active site" evidence="4">
    <location>
        <position position="252"/>
    </location>
</feature>
<dbReference type="OrthoDB" id="6342at2157"/>
<dbReference type="InterPro" id="IPR016162">
    <property type="entry name" value="Ald_DH_N"/>
</dbReference>
<dbReference type="InterPro" id="IPR016163">
    <property type="entry name" value="Ald_DH_C"/>
</dbReference>
<dbReference type="STRING" id="660518.SAMN05216218_105257"/>
<evidence type="ECO:0000256" key="3">
    <source>
        <dbReference type="ARBA" id="ARBA00023002"/>
    </source>
</evidence>
<evidence type="ECO:0000256" key="4">
    <source>
        <dbReference type="PROSITE-ProRule" id="PRU10007"/>
    </source>
</evidence>
<dbReference type="InterPro" id="IPR016161">
    <property type="entry name" value="Ald_DH/histidinol_DH"/>
</dbReference>
<dbReference type="InterPro" id="IPR015590">
    <property type="entry name" value="Aldehyde_DH_dom"/>
</dbReference>
<keyword evidence="8" id="KW-1185">Reference proteome</keyword>
<dbReference type="SUPFAM" id="SSF53720">
    <property type="entry name" value="ALDH-like"/>
    <property type="match status" value="1"/>
</dbReference>
<dbReference type="AlphaFoldDB" id="A0A1G7KCU6"/>
<evidence type="ECO:0000313" key="8">
    <source>
        <dbReference type="Proteomes" id="UP000199076"/>
    </source>
</evidence>
<dbReference type="Gene3D" id="3.40.309.10">
    <property type="entry name" value="Aldehyde Dehydrogenase, Chain A, domain 2"/>
    <property type="match status" value="1"/>
</dbReference>
<organism evidence="7 8">
    <name type="scientific">Halorientalis regularis</name>
    <dbReference type="NCBI Taxonomy" id="660518"/>
    <lineage>
        <taxon>Archaea</taxon>
        <taxon>Methanobacteriati</taxon>
        <taxon>Methanobacteriota</taxon>
        <taxon>Stenosarchaea group</taxon>
        <taxon>Halobacteria</taxon>
        <taxon>Halobacteriales</taxon>
        <taxon>Haloarculaceae</taxon>
        <taxon>Halorientalis</taxon>
    </lineage>
</organism>
<comment type="subunit">
    <text evidence="2">Homotetramer.</text>
</comment>
<dbReference type="PANTHER" id="PTHR11699">
    <property type="entry name" value="ALDEHYDE DEHYDROGENASE-RELATED"/>
    <property type="match status" value="1"/>
</dbReference>
<sequence length="480" mass="50881">MTNMEFGTVGNWIDGAERTTGATFEILNPATEAAIGEVAVATPDDVEAAIAAADAAADTWADFDPVERSQLLGRFADRIRANVSRLARTETLEMGRSLGASEAQAGKTAQYFDYYGGIADKIEGETIPIHGDSDVLDYTIREPYGVTAHVVPWNAALVLTARSVAPALAAGNTVVAKAPERAPLSMLTLAEIATEAGIPDGVFNVVTGGEARTGRQLTDDDRVAHIEFTGSTETGREVMKTAAEHITPVHLELGGKSPNVVFPDADLTRAAADSAKAFWNTGQTCFAPTRIFVHEDVSDSFTDMLVEAVEEMDVGPGIDGNTIGPLIDAAALDRVESFVESALADGATLLTGGARLDRDGYFYEPTLLADVADDAPVSCTEIFGPVVTVSEFGSESEAVSRANDTEYGLYGLVWTTDVSRAHRMARKLEAGTVLINEYLFASQQAPSGGYKKSGIGRAKGQQALENYTQTKNVVVSITDE</sequence>
<evidence type="ECO:0000256" key="1">
    <source>
        <dbReference type="ARBA" id="ARBA00009986"/>
    </source>
</evidence>
<gene>
    <name evidence="7" type="ORF">SAMN05216218_105257</name>
</gene>
<dbReference type="InterPro" id="IPR029510">
    <property type="entry name" value="Ald_DH_CS_GLU"/>
</dbReference>
<comment type="similarity">
    <text evidence="1 5">Belongs to the aldehyde dehydrogenase family.</text>
</comment>
<name>A0A1G7KCU6_9EURY</name>
<evidence type="ECO:0000259" key="6">
    <source>
        <dbReference type="Pfam" id="PF00171"/>
    </source>
</evidence>
<evidence type="ECO:0000256" key="5">
    <source>
        <dbReference type="RuleBase" id="RU003345"/>
    </source>
</evidence>
<protein>
    <submittedName>
        <fullName evidence="7">Aldehyde dehydrogenase (NAD+)</fullName>
    </submittedName>
</protein>
<evidence type="ECO:0000313" key="7">
    <source>
        <dbReference type="EMBL" id="SDF35025.1"/>
    </source>
</evidence>
<accession>A0A1G7KCU6</accession>
<dbReference type="RefSeq" id="WP_092690693.1">
    <property type="nucleotide sequence ID" value="NZ_FNBK01000005.1"/>
</dbReference>
<dbReference type="FunFam" id="3.40.309.10:FF:000012">
    <property type="entry name" value="Betaine aldehyde dehydrogenase"/>
    <property type="match status" value="1"/>
</dbReference>
<dbReference type="Proteomes" id="UP000199076">
    <property type="component" value="Unassembled WGS sequence"/>
</dbReference>
<dbReference type="EMBL" id="FNBK01000005">
    <property type="protein sequence ID" value="SDF35025.1"/>
    <property type="molecule type" value="Genomic_DNA"/>
</dbReference>
<evidence type="ECO:0000256" key="2">
    <source>
        <dbReference type="ARBA" id="ARBA00011881"/>
    </source>
</evidence>
<dbReference type="FunFam" id="3.40.605.10:FF:000007">
    <property type="entry name" value="NAD/NADP-dependent betaine aldehyde dehydrogenase"/>
    <property type="match status" value="1"/>
</dbReference>
<dbReference type="Gene3D" id="3.40.605.10">
    <property type="entry name" value="Aldehyde Dehydrogenase, Chain A, domain 1"/>
    <property type="match status" value="1"/>
</dbReference>
<dbReference type="PROSITE" id="PS00687">
    <property type="entry name" value="ALDEHYDE_DEHYDR_GLU"/>
    <property type="match status" value="1"/>
</dbReference>
<reference evidence="8" key="1">
    <citation type="submission" date="2016-10" db="EMBL/GenBank/DDBJ databases">
        <authorList>
            <person name="Varghese N."/>
            <person name="Submissions S."/>
        </authorList>
    </citation>
    <scope>NUCLEOTIDE SEQUENCE [LARGE SCALE GENOMIC DNA]</scope>
    <source>
        <strain evidence="8">IBRC-M 10760</strain>
    </source>
</reference>
<keyword evidence="3 5" id="KW-0560">Oxidoreductase</keyword>
<dbReference type="Pfam" id="PF00171">
    <property type="entry name" value="Aldedh"/>
    <property type="match status" value="1"/>
</dbReference>
<dbReference type="GO" id="GO:0016620">
    <property type="term" value="F:oxidoreductase activity, acting on the aldehyde or oxo group of donors, NAD or NADP as acceptor"/>
    <property type="evidence" value="ECO:0007669"/>
    <property type="project" value="InterPro"/>
</dbReference>
<proteinExistence type="inferred from homology"/>